<reference evidence="2" key="1">
    <citation type="submission" date="2016-10" db="EMBL/GenBank/DDBJ databases">
        <authorList>
            <person name="Varghese N."/>
            <person name="Submissions S."/>
        </authorList>
    </citation>
    <scope>NUCLEOTIDE SEQUENCE [LARGE SCALE GENOMIC DNA]</scope>
    <source>
        <strain evidence="2">DSM 17453</strain>
    </source>
</reference>
<keyword evidence="2" id="KW-1185">Reference proteome</keyword>
<dbReference type="STRING" id="295069.SAMN05421856_10492"/>
<organism evidence="1 2">
    <name type="scientific">Chryseobacterium taichungense</name>
    <dbReference type="NCBI Taxonomy" id="295069"/>
    <lineage>
        <taxon>Bacteria</taxon>
        <taxon>Pseudomonadati</taxon>
        <taxon>Bacteroidota</taxon>
        <taxon>Flavobacteriia</taxon>
        <taxon>Flavobacteriales</taxon>
        <taxon>Weeksellaceae</taxon>
        <taxon>Chryseobacterium group</taxon>
        <taxon>Chryseobacterium</taxon>
    </lineage>
</organism>
<sequence length="187" mass="22413">MKEIVFILLFLSVYGNAQVIKDTVLGKPKFVKEYVVFLNDSGPSTFMKSDDEYGHAMIMRPDNLRKSMAGSWFETNFCRYINNETAYDKNRNITKEIWYYRSGEIVDDYDYTYDNLNRLIIKKSKNSYSENIFRYFYEKNSKTVTFKEYYSKWKDEPMKKYVGKYENFQPMLTTKFDTITKPTVFSL</sequence>
<dbReference type="RefSeq" id="WP_089999801.1">
    <property type="nucleotide sequence ID" value="NZ_FOBV01000004.1"/>
</dbReference>
<dbReference type="OrthoDB" id="1147123at2"/>
<name>A0A1H7Z850_9FLAO</name>
<evidence type="ECO:0000313" key="2">
    <source>
        <dbReference type="Proteomes" id="UP000199450"/>
    </source>
</evidence>
<gene>
    <name evidence="1" type="ORF">SAMN05421856_10492</name>
</gene>
<dbReference type="AlphaFoldDB" id="A0A1H7Z850"/>
<dbReference type="EMBL" id="FOBV01000004">
    <property type="protein sequence ID" value="SEM54383.1"/>
    <property type="molecule type" value="Genomic_DNA"/>
</dbReference>
<proteinExistence type="predicted"/>
<dbReference type="Proteomes" id="UP000199450">
    <property type="component" value="Unassembled WGS sequence"/>
</dbReference>
<accession>A0A1H7Z850</accession>
<protein>
    <submittedName>
        <fullName evidence="1">Uncharacterized protein</fullName>
    </submittedName>
</protein>
<evidence type="ECO:0000313" key="1">
    <source>
        <dbReference type="EMBL" id="SEM54383.1"/>
    </source>
</evidence>